<feature type="compositionally biased region" description="Acidic residues" evidence="1">
    <location>
        <begin position="874"/>
        <end position="950"/>
    </location>
</feature>
<dbReference type="PANTHER" id="PTHR10997">
    <property type="entry name" value="IMPORTIN-7, 8, 11"/>
    <property type="match status" value="1"/>
</dbReference>
<dbReference type="InterPro" id="IPR016024">
    <property type="entry name" value="ARM-type_fold"/>
</dbReference>
<dbReference type="Proteomes" id="UP000001542">
    <property type="component" value="Unassembled WGS sequence"/>
</dbReference>
<sequence length="999" mass="114023">MDFNPSAFLVLQSQDQNALDSLMSEIDELHQNPNFIFALIQSLTSDVCKNLFIAKQILIQIKNSIRLKWYENDFWPDEAKKVIIENAFQLLFVLPNEIRNYITYIFEEIAPRYYSYTWWVEYCITLFDQHSELTEVAYLMTIVNFWFKSCSERIDSYESVIDEISIQLFQRIYAYFDTSIENAYNNCNYAILLDIIIKSLRYSLSFSYLIPESGIFDNIIPKVCSLLTMSDSSNEFVTLKVSILKLLNTCHSTLIGKQKKKKAISKDPRRVEFAAHFREALSPIISQTIQTILPNPHNPAVLGRIIYTIYQLIFFSIDTSLINESLFNLIISASQITPDLLKELESNPQLFIAQEMDYNLIKKSIPRNVTFEIINTLLTKHNIEGNVIIQYISPDIENDNPEVIDAKLFLIGALDYCFKQKEFEKYQKDQLKAEKHHKTIGEFEVPNVLPPEVAEICEAVIAHPNSPLYLVLTALHVYAKVVRHVDPEHGCAVALEVMQTEVAQSNPLVVLFSSKLFNTCYKRISGSFEFDITPFVELVINAAMELPARGLFKFFSLLVEKNPQSVVPCISDVVQTLTPFLVETIGNEDQSCVNTTADYIVSTLVDIMDYIQDNTEIMTSLLELIYPTIVELVASANPTFPHEDFILILSFFSLNIKNHDRVFYEGFINVYNAMIAHDDFSQILLKTATPRFVWYLYPLIADQNEFAADQAFSTAATESAMLLYNLFIQHKKDGGFTCDPLPYILYLMAVVTQGYGIVDSFIQVAYAQLEKFVTKFQQKKKPRSNCNMRIIVALVYLLSASSQYNIEVLQGIAQNETILNFFLNVIPHHVLTTYKESKAGIILLLNLLKLGVTPAFQAACYMVNRLLKLKERDNSDDEDEENVDNEENDDDSDSSDDSDDSDSDDSDSDSDDSDDSDSSDSDSDSDDDSDDDSDSDEEEETKDESDDDDYIVSDRIICPYHLPMESINEFEIFKSLVEENSGLIGLISEDEAKVLHDHF</sequence>
<dbReference type="SUPFAM" id="SSF48371">
    <property type="entry name" value="ARM repeat"/>
    <property type="match status" value="1"/>
</dbReference>
<feature type="region of interest" description="Disordered" evidence="1">
    <location>
        <begin position="873"/>
        <end position="950"/>
    </location>
</feature>
<keyword evidence="3" id="KW-1185">Reference proteome</keyword>
<evidence type="ECO:0000313" key="2">
    <source>
        <dbReference type="EMBL" id="EAX99893.1"/>
    </source>
</evidence>
<gene>
    <name evidence="2" type="ORF">TVAG_222540</name>
</gene>
<dbReference type="GO" id="GO:0005829">
    <property type="term" value="C:cytosol"/>
    <property type="evidence" value="ECO:0000318"/>
    <property type="project" value="GO_Central"/>
</dbReference>
<dbReference type="RefSeq" id="XP_001312823.1">
    <property type="nucleotide sequence ID" value="XM_001312822.1"/>
</dbReference>
<dbReference type="STRING" id="5722.A2F5D0"/>
<dbReference type="VEuPathDB" id="TrichDB:TVAG_222540"/>
<dbReference type="EMBL" id="DS113621">
    <property type="protein sequence ID" value="EAX99893.1"/>
    <property type="molecule type" value="Genomic_DNA"/>
</dbReference>
<dbReference type="GO" id="GO:0005635">
    <property type="term" value="C:nuclear envelope"/>
    <property type="evidence" value="ECO:0000318"/>
    <property type="project" value="GO_Central"/>
</dbReference>
<reference evidence="2" key="2">
    <citation type="journal article" date="2007" name="Science">
        <title>Draft genome sequence of the sexually transmitted pathogen Trichomonas vaginalis.</title>
        <authorList>
            <person name="Carlton J.M."/>
            <person name="Hirt R.P."/>
            <person name="Silva J.C."/>
            <person name="Delcher A.L."/>
            <person name="Schatz M."/>
            <person name="Zhao Q."/>
            <person name="Wortman J.R."/>
            <person name="Bidwell S.L."/>
            <person name="Alsmark U.C.M."/>
            <person name="Besteiro S."/>
            <person name="Sicheritz-Ponten T."/>
            <person name="Noel C.J."/>
            <person name="Dacks J.B."/>
            <person name="Foster P.G."/>
            <person name="Simillion C."/>
            <person name="Van de Peer Y."/>
            <person name="Miranda-Saavedra D."/>
            <person name="Barton G.J."/>
            <person name="Westrop G.D."/>
            <person name="Mueller S."/>
            <person name="Dessi D."/>
            <person name="Fiori P.L."/>
            <person name="Ren Q."/>
            <person name="Paulsen I."/>
            <person name="Zhang H."/>
            <person name="Bastida-Corcuera F.D."/>
            <person name="Simoes-Barbosa A."/>
            <person name="Brown M.T."/>
            <person name="Hayes R.D."/>
            <person name="Mukherjee M."/>
            <person name="Okumura C.Y."/>
            <person name="Schneider R."/>
            <person name="Smith A.J."/>
            <person name="Vanacova S."/>
            <person name="Villalvazo M."/>
            <person name="Haas B.J."/>
            <person name="Pertea M."/>
            <person name="Feldblyum T.V."/>
            <person name="Utterback T.R."/>
            <person name="Shu C.L."/>
            <person name="Osoegawa K."/>
            <person name="de Jong P.J."/>
            <person name="Hrdy I."/>
            <person name="Horvathova L."/>
            <person name="Zubacova Z."/>
            <person name="Dolezal P."/>
            <person name="Malik S.B."/>
            <person name="Logsdon J.M. Jr."/>
            <person name="Henze K."/>
            <person name="Gupta A."/>
            <person name="Wang C.C."/>
            <person name="Dunne R.L."/>
            <person name="Upcroft J.A."/>
            <person name="Upcroft P."/>
            <person name="White O."/>
            <person name="Salzberg S.L."/>
            <person name="Tang P."/>
            <person name="Chiu C.-H."/>
            <person name="Lee Y.-S."/>
            <person name="Embley T.M."/>
            <person name="Coombs G.H."/>
            <person name="Mottram J.C."/>
            <person name="Tachezy J."/>
            <person name="Fraser-Liggett C.M."/>
            <person name="Johnson P.J."/>
        </authorList>
    </citation>
    <scope>NUCLEOTIDE SEQUENCE [LARGE SCALE GENOMIC DNA]</scope>
    <source>
        <strain evidence="2">G3</strain>
    </source>
</reference>
<dbReference type="KEGG" id="tva:4757713"/>
<name>A2F5D0_TRIV3</name>
<accession>A2F5D0</accession>
<evidence type="ECO:0008006" key="4">
    <source>
        <dbReference type="Google" id="ProtNLM"/>
    </source>
</evidence>
<evidence type="ECO:0000256" key="1">
    <source>
        <dbReference type="SAM" id="MobiDB-lite"/>
    </source>
</evidence>
<evidence type="ECO:0000313" key="3">
    <source>
        <dbReference type="Proteomes" id="UP000001542"/>
    </source>
</evidence>
<protein>
    <recommendedName>
        <fullName evidence="4">Importin N-terminal domain-containing protein</fullName>
    </recommendedName>
</protein>
<reference evidence="2" key="1">
    <citation type="submission" date="2006-10" db="EMBL/GenBank/DDBJ databases">
        <authorList>
            <person name="Amadeo P."/>
            <person name="Zhao Q."/>
            <person name="Wortman J."/>
            <person name="Fraser-Liggett C."/>
            <person name="Carlton J."/>
        </authorList>
    </citation>
    <scope>NUCLEOTIDE SEQUENCE</scope>
    <source>
        <strain evidence="2">G3</strain>
    </source>
</reference>
<proteinExistence type="predicted"/>
<organism evidence="2 3">
    <name type="scientific">Trichomonas vaginalis (strain ATCC PRA-98 / G3)</name>
    <dbReference type="NCBI Taxonomy" id="412133"/>
    <lineage>
        <taxon>Eukaryota</taxon>
        <taxon>Metamonada</taxon>
        <taxon>Parabasalia</taxon>
        <taxon>Trichomonadida</taxon>
        <taxon>Trichomonadidae</taxon>
        <taxon>Trichomonas</taxon>
    </lineage>
</organism>
<dbReference type="VEuPathDB" id="TrichDB:TVAGG3_1031900"/>
<dbReference type="PANTHER" id="PTHR10997:SF7">
    <property type="entry name" value="IMPORTIN-11"/>
    <property type="match status" value="1"/>
</dbReference>
<dbReference type="InParanoid" id="A2F5D0"/>
<dbReference type="GO" id="GO:0006606">
    <property type="term" value="P:protein import into nucleus"/>
    <property type="evidence" value="ECO:0000318"/>
    <property type="project" value="GO_Central"/>
</dbReference>
<dbReference type="AlphaFoldDB" id="A2F5D0"/>